<dbReference type="GO" id="GO:0005886">
    <property type="term" value="C:plasma membrane"/>
    <property type="evidence" value="ECO:0007669"/>
    <property type="project" value="UniProtKB-SubCell"/>
</dbReference>
<feature type="transmembrane region" description="Helical" evidence="1">
    <location>
        <begin position="53"/>
        <end position="74"/>
    </location>
</feature>
<dbReference type="Pfam" id="PF12679">
    <property type="entry name" value="ABC2_membrane_2"/>
    <property type="match status" value="1"/>
</dbReference>
<gene>
    <name evidence="3" type="ORF">DXB93_10500</name>
    <name evidence="2" type="ORF">PM738_13150</name>
</gene>
<reference evidence="2" key="2">
    <citation type="submission" date="2023-01" db="EMBL/GenBank/DDBJ databases">
        <title>Human gut microbiome strain richness.</title>
        <authorList>
            <person name="Chen-Liaw A."/>
        </authorList>
    </citation>
    <scope>NUCLEOTIDE SEQUENCE</scope>
    <source>
        <strain evidence="2">1001217st2_G6_1001217B_191108</strain>
    </source>
</reference>
<dbReference type="GeneID" id="64198122"/>
<keyword evidence="1" id="KW-0472">Membrane</keyword>
<keyword evidence="1" id="KW-0812">Transmembrane</keyword>
<proteinExistence type="predicted"/>
<evidence type="ECO:0000313" key="4">
    <source>
        <dbReference type="Proteomes" id="UP000261032"/>
    </source>
</evidence>
<sequence length="303" mass="33738">MKVLFSKTFIKMFKLIPVVACVIISGFFGFILSNQYLGLMSQKPTYLSLSQDILMFYAVLAFVLLVGMLIWIICSNSGSGLFASEIHEGTMRLLLSKKISRLELVIGKVGGMLVGSFVYLVISFATFLMVFIILSGVEKDILRMVLAATLAFISYGIILIFILGGLATFLSSCFKKKVPAILILVALAALIFGIIPFARIFLTNTGKYDTYHLYLFDINYHLSLIFNQFLMLVGDFNTMLGDLSMFGMFTNLYSYGVTDFDLGNRAVYTLNQSLNSGLITAVYLALASGLYVLSYRRMDKKDI</sequence>
<feature type="transmembrane region" description="Helical" evidence="1">
    <location>
        <begin position="146"/>
        <end position="169"/>
    </location>
</feature>
<dbReference type="EMBL" id="QUSL01000015">
    <property type="protein sequence ID" value="RGD84710.1"/>
    <property type="molecule type" value="Genomic_DNA"/>
</dbReference>
<feature type="transmembrane region" description="Helical" evidence="1">
    <location>
        <begin position="105"/>
        <end position="134"/>
    </location>
</feature>
<dbReference type="AlphaFoldDB" id="A0A3E3ACN7"/>
<evidence type="ECO:0000313" key="3">
    <source>
        <dbReference type="EMBL" id="RGD84710.1"/>
    </source>
</evidence>
<reference evidence="3 4" key="1">
    <citation type="submission" date="2018-08" db="EMBL/GenBank/DDBJ databases">
        <title>A genome reference for cultivated species of the human gut microbiota.</title>
        <authorList>
            <person name="Zou Y."/>
            <person name="Xue W."/>
            <person name="Luo G."/>
        </authorList>
    </citation>
    <scope>NUCLEOTIDE SEQUENCE [LARGE SCALE GENOMIC DNA]</scope>
    <source>
        <strain evidence="3 4">OM06-4</strain>
    </source>
</reference>
<keyword evidence="1" id="KW-1133">Transmembrane helix</keyword>
<dbReference type="EMBL" id="JAQLKE010000024">
    <property type="protein sequence ID" value="MDB7084751.1"/>
    <property type="molecule type" value="Genomic_DNA"/>
</dbReference>
<dbReference type="RefSeq" id="WP_008791122.1">
    <property type="nucleotide sequence ID" value="NZ_AP031443.1"/>
</dbReference>
<dbReference type="Proteomes" id="UP000261032">
    <property type="component" value="Unassembled WGS sequence"/>
</dbReference>
<evidence type="ECO:0000313" key="2">
    <source>
        <dbReference type="EMBL" id="MDB7084751.1"/>
    </source>
</evidence>
<dbReference type="GO" id="GO:0140359">
    <property type="term" value="F:ABC-type transporter activity"/>
    <property type="evidence" value="ECO:0007669"/>
    <property type="project" value="InterPro"/>
</dbReference>
<organism evidence="3 4">
    <name type="scientific">Thomasclavelia ramosa</name>
    <dbReference type="NCBI Taxonomy" id="1547"/>
    <lineage>
        <taxon>Bacteria</taxon>
        <taxon>Bacillati</taxon>
        <taxon>Bacillota</taxon>
        <taxon>Erysipelotrichia</taxon>
        <taxon>Erysipelotrichales</taxon>
        <taxon>Coprobacillaceae</taxon>
        <taxon>Thomasclavelia</taxon>
    </lineage>
</organism>
<feature type="transmembrane region" description="Helical" evidence="1">
    <location>
        <begin position="277"/>
        <end position="295"/>
    </location>
</feature>
<accession>A0A3E3ACN7</accession>
<dbReference type="Proteomes" id="UP001211987">
    <property type="component" value="Unassembled WGS sequence"/>
</dbReference>
<protein>
    <submittedName>
        <fullName evidence="2 3">ABC transporter permease</fullName>
    </submittedName>
</protein>
<name>A0A3E3ACN7_9FIRM</name>
<feature type="transmembrane region" description="Helical" evidence="1">
    <location>
        <begin position="12"/>
        <end position="33"/>
    </location>
</feature>
<evidence type="ECO:0000256" key="1">
    <source>
        <dbReference type="SAM" id="Phobius"/>
    </source>
</evidence>
<feature type="transmembrane region" description="Helical" evidence="1">
    <location>
        <begin position="181"/>
        <end position="202"/>
    </location>
</feature>
<comment type="caution">
    <text evidence="3">The sequence shown here is derived from an EMBL/GenBank/DDBJ whole genome shotgun (WGS) entry which is preliminary data.</text>
</comment>